<name>A0A4Z2ISN4_9TELE</name>
<feature type="compositionally biased region" description="Polar residues" evidence="1">
    <location>
        <begin position="53"/>
        <end position="64"/>
    </location>
</feature>
<reference evidence="2 3" key="1">
    <citation type="submission" date="2019-03" db="EMBL/GenBank/DDBJ databases">
        <title>First draft genome of Liparis tanakae, snailfish: a comprehensive survey of snailfish specific genes.</title>
        <authorList>
            <person name="Kim W."/>
            <person name="Song I."/>
            <person name="Jeong J.-H."/>
            <person name="Kim D."/>
            <person name="Kim S."/>
            <person name="Ryu S."/>
            <person name="Song J.Y."/>
            <person name="Lee S.K."/>
        </authorList>
    </citation>
    <scope>NUCLEOTIDE SEQUENCE [LARGE SCALE GENOMIC DNA]</scope>
    <source>
        <tissue evidence="2">Muscle</tissue>
    </source>
</reference>
<dbReference type="EMBL" id="SRLO01000056">
    <property type="protein sequence ID" value="TNN80193.1"/>
    <property type="molecule type" value="Genomic_DNA"/>
</dbReference>
<evidence type="ECO:0000313" key="3">
    <source>
        <dbReference type="Proteomes" id="UP000314294"/>
    </source>
</evidence>
<proteinExistence type="predicted"/>
<gene>
    <name evidence="2" type="ORF">EYF80_009518</name>
</gene>
<keyword evidence="3" id="KW-1185">Reference proteome</keyword>
<sequence length="94" mass="10183">MAVSFVCREETRALFLLQKHDPLSPRTFEPGAKVFNGGDLCDPCWPPLASKPPSYSSFQPSTLPSIPPVCRGKRSSTPLGLRSDPRGKATTPQA</sequence>
<evidence type="ECO:0000256" key="1">
    <source>
        <dbReference type="SAM" id="MobiDB-lite"/>
    </source>
</evidence>
<feature type="region of interest" description="Disordered" evidence="1">
    <location>
        <begin position="53"/>
        <end position="94"/>
    </location>
</feature>
<dbReference type="Proteomes" id="UP000314294">
    <property type="component" value="Unassembled WGS sequence"/>
</dbReference>
<dbReference type="AlphaFoldDB" id="A0A4Z2ISN4"/>
<protein>
    <submittedName>
        <fullName evidence="2">Uncharacterized protein</fullName>
    </submittedName>
</protein>
<comment type="caution">
    <text evidence="2">The sequence shown here is derived from an EMBL/GenBank/DDBJ whole genome shotgun (WGS) entry which is preliminary data.</text>
</comment>
<accession>A0A4Z2ISN4</accession>
<organism evidence="2 3">
    <name type="scientific">Liparis tanakae</name>
    <name type="common">Tanaka's snailfish</name>
    <dbReference type="NCBI Taxonomy" id="230148"/>
    <lineage>
        <taxon>Eukaryota</taxon>
        <taxon>Metazoa</taxon>
        <taxon>Chordata</taxon>
        <taxon>Craniata</taxon>
        <taxon>Vertebrata</taxon>
        <taxon>Euteleostomi</taxon>
        <taxon>Actinopterygii</taxon>
        <taxon>Neopterygii</taxon>
        <taxon>Teleostei</taxon>
        <taxon>Neoteleostei</taxon>
        <taxon>Acanthomorphata</taxon>
        <taxon>Eupercaria</taxon>
        <taxon>Perciformes</taxon>
        <taxon>Cottioidei</taxon>
        <taxon>Cottales</taxon>
        <taxon>Liparidae</taxon>
        <taxon>Liparis</taxon>
    </lineage>
</organism>
<evidence type="ECO:0000313" key="2">
    <source>
        <dbReference type="EMBL" id="TNN80193.1"/>
    </source>
</evidence>